<accession>A0A9W8AUL0</accession>
<dbReference type="OrthoDB" id="5332616at2759"/>
<dbReference type="Gene3D" id="3.30.465.10">
    <property type="match status" value="1"/>
</dbReference>
<dbReference type="GO" id="GO:0071949">
    <property type="term" value="F:FAD binding"/>
    <property type="evidence" value="ECO:0007669"/>
    <property type="project" value="InterPro"/>
</dbReference>
<name>A0A9W8AUL0_9FUNG</name>
<evidence type="ECO:0000256" key="2">
    <source>
        <dbReference type="ARBA" id="ARBA00023002"/>
    </source>
</evidence>
<evidence type="ECO:0000259" key="3">
    <source>
        <dbReference type="PROSITE" id="PS51387"/>
    </source>
</evidence>
<dbReference type="AlphaFoldDB" id="A0A9W8AUL0"/>
<dbReference type="InterPro" id="IPR051264">
    <property type="entry name" value="FAD-oxidored/transferase_4"/>
</dbReference>
<evidence type="ECO:0000313" key="4">
    <source>
        <dbReference type="EMBL" id="KAJ1964226.1"/>
    </source>
</evidence>
<dbReference type="Pfam" id="PF01565">
    <property type="entry name" value="FAD_binding_4"/>
    <property type="match status" value="1"/>
</dbReference>
<dbReference type="EMBL" id="JANBPY010000722">
    <property type="protein sequence ID" value="KAJ1964226.1"/>
    <property type="molecule type" value="Genomic_DNA"/>
</dbReference>
<dbReference type="InterPro" id="IPR016169">
    <property type="entry name" value="FAD-bd_PCMH_sub2"/>
</dbReference>
<dbReference type="PANTHER" id="PTHR43716">
    <property type="entry name" value="D-2-HYDROXYGLUTARATE DEHYDROGENASE, MITOCHONDRIAL"/>
    <property type="match status" value="1"/>
</dbReference>
<feature type="domain" description="FAD-binding PCMH-type" evidence="3">
    <location>
        <begin position="128"/>
        <end position="304"/>
    </location>
</feature>
<protein>
    <submittedName>
        <fullName evidence="4">D-lactate ferricytochrome c oxidoreductase</fullName>
        <ecNumber evidence="4">1.1.99.40</ecNumber>
    </submittedName>
</protein>
<dbReference type="InterPro" id="IPR016166">
    <property type="entry name" value="FAD-bd_PCMH"/>
</dbReference>
<dbReference type="FunFam" id="3.30.43.10:FF:000011">
    <property type="entry name" value="D-lactate dehydrogenase (Cytochrome)"/>
    <property type="match status" value="1"/>
</dbReference>
<dbReference type="GO" id="GO:0005739">
    <property type="term" value="C:mitochondrion"/>
    <property type="evidence" value="ECO:0007669"/>
    <property type="project" value="TreeGrafter"/>
</dbReference>
<dbReference type="InterPro" id="IPR006094">
    <property type="entry name" value="Oxid_FAD_bind_N"/>
</dbReference>
<evidence type="ECO:0000256" key="1">
    <source>
        <dbReference type="ARBA" id="ARBA00001974"/>
    </source>
</evidence>
<dbReference type="PROSITE" id="PS51387">
    <property type="entry name" value="FAD_PCMH"/>
    <property type="match status" value="1"/>
</dbReference>
<comment type="cofactor">
    <cofactor evidence="1">
        <name>FAD</name>
        <dbReference type="ChEBI" id="CHEBI:57692"/>
    </cofactor>
</comment>
<dbReference type="SUPFAM" id="SSF56176">
    <property type="entry name" value="FAD-binding/transporter-associated domain-like"/>
    <property type="match status" value="1"/>
</dbReference>
<keyword evidence="2 4" id="KW-0560">Oxidoreductase</keyword>
<gene>
    <name evidence="4" type="primary">DLD2_2</name>
    <name evidence="4" type="ORF">IWQ62_002990</name>
</gene>
<proteinExistence type="predicted"/>
<keyword evidence="5" id="KW-1185">Reference proteome</keyword>
<dbReference type="Proteomes" id="UP001150925">
    <property type="component" value="Unassembled WGS sequence"/>
</dbReference>
<dbReference type="FunFam" id="3.30.465.10:FF:000001">
    <property type="entry name" value="D-2-hydroxyglutarate dehydrogenase, mitochondrial"/>
    <property type="match status" value="1"/>
</dbReference>
<feature type="non-terminal residue" evidence="4">
    <location>
        <position position="304"/>
    </location>
</feature>
<reference evidence="4" key="1">
    <citation type="submission" date="2022-07" db="EMBL/GenBank/DDBJ databases">
        <title>Phylogenomic reconstructions and comparative analyses of Kickxellomycotina fungi.</title>
        <authorList>
            <person name="Reynolds N.K."/>
            <person name="Stajich J.E."/>
            <person name="Barry K."/>
            <person name="Grigoriev I.V."/>
            <person name="Crous P."/>
            <person name="Smith M.E."/>
        </authorList>
    </citation>
    <scope>NUCLEOTIDE SEQUENCE</scope>
    <source>
        <strain evidence="4">RSA 1196</strain>
    </source>
</reference>
<organism evidence="4 5">
    <name type="scientific">Dispira parvispora</name>
    <dbReference type="NCBI Taxonomy" id="1520584"/>
    <lineage>
        <taxon>Eukaryota</taxon>
        <taxon>Fungi</taxon>
        <taxon>Fungi incertae sedis</taxon>
        <taxon>Zoopagomycota</taxon>
        <taxon>Kickxellomycotina</taxon>
        <taxon>Dimargaritomycetes</taxon>
        <taxon>Dimargaritales</taxon>
        <taxon>Dimargaritaceae</taxon>
        <taxon>Dispira</taxon>
    </lineage>
</organism>
<dbReference type="EC" id="1.1.99.40" evidence="4"/>
<comment type="caution">
    <text evidence="4">The sequence shown here is derived from an EMBL/GenBank/DDBJ whole genome shotgun (WGS) entry which is preliminary data.</text>
</comment>
<dbReference type="InterPro" id="IPR036318">
    <property type="entry name" value="FAD-bd_PCMH-like_sf"/>
</dbReference>
<dbReference type="GO" id="GO:0016491">
    <property type="term" value="F:oxidoreductase activity"/>
    <property type="evidence" value="ECO:0007669"/>
    <property type="project" value="UniProtKB-KW"/>
</dbReference>
<dbReference type="PANTHER" id="PTHR43716:SF1">
    <property type="entry name" value="D-2-HYDROXYGLUTARATE DEHYDROGENASE, MITOCHONDRIAL"/>
    <property type="match status" value="1"/>
</dbReference>
<evidence type="ECO:0000313" key="5">
    <source>
        <dbReference type="Proteomes" id="UP001150925"/>
    </source>
</evidence>
<sequence>MAFPSLLHYRSACQRLTGFRSMAVTQSQNYQACVLRTGRRVLQQHGLGNSAIGSTCRTWEWQVGRRWHTSINRTPEFKKLTVDDILHFRSILSPANVLTDLVSPANEAGAATTRDKLAQYNTDWLKLFHGASHTVLFPETTDQVASVLRYCAKHTIAVVPQGGNTCVTGASVPVFDELILSLSKMNQIRQFCPSSGVLVCDAGCILQTVDHYLEPFGYTVPLDLAAKGSCQIGGNVATNAGGVHFIRYGSLRGTVLGLEVVLPTGDVMDNLFTLRKDNAGYDLKQLFIGSEGTLGVITGVALQT</sequence>